<proteinExistence type="predicted"/>
<evidence type="ECO:0000313" key="2">
    <source>
        <dbReference type="Proteomes" id="UP001140453"/>
    </source>
</evidence>
<sequence>MPLPISIENFGLQRREEGFSTSLDNFEFLVPFSGPNTATEWQFRRIVEPQLPAALQNLQKYAYSSDKKAYVVFEALLEVGDGMRITEMRLWQMIVDNWTASGNPQDSLRYVGFASIVNETVALLIEDEFQATQGQGEFGTDVQRMLTITPEIGRTWERNPFIRMGVRIATSLSTPHKTVMCVKAHLIKRHEVGIYMVLELKNGEPGQENYREELLRKVEPMVAYNLEQKQAARAAGKEWEEVVFLLPENTDPRQMVSQ</sequence>
<gene>
    <name evidence="1" type="ORF">N0V93_004642</name>
</gene>
<evidence type="ECO:0000313" key="1">
    <source>
        <dbReference type="EMBL" id="KAJ4391029.1"/>
    </source>
</evidence>
<reference evidence="1" key="1">
    <citation type="submission" date="2022-10" db="EMBL/GenBank/DDBJ databases">
        <title>Tapping the CABI collections for fungal endophytes: first genome assemblies for Collariella, Neodidymelliopsis, Ascochyta clinopodiicola, Didymella pomorum, Didymosphaeria variabile, Neocosmospora piperis and Neocucurbitaria cava.</title>
        <authorList>
            <person name="Hill R."/>
        </authorList>
    </citation>
    <scope>NUCLEOTIDE SEQUENCE</scope>
    <source>
        <strain evidence="1">IMI 355082</strain>
    </source>
</reference>
<keyword evidence="2" id="KW-1185">Reference proteome</keyword>
<dbReference type="EMBL" id="JAPEVB010000003">
    <property type="protein sequence ID" value="KAJ4391029.1"/>
    <property type="molecule type" value="Genomic_DNA"/>
</dbReference>
<organism evidence="1 2">
    <name type="scientific">Gnomoniopsis smithogilvyi</name>
    <dbReference type="NCBI Taxonomy" id="1191159"/>
    <lineage>
        <taxon>Eukaryota</taxon>
        <taxon>Fungi</taxon>
        <taxon>Dikarya</taxon>
        <taxon>Ascomycota</taxon>
        <taxon>Pezizomycotina</taxon>
        <taxon>Sordariomycetes</taxon>
        <taxon>Sordariomycetidae</taxon>
        <taxon>Diaporthales</taxon>
        <taxon>Gnomoniaceae</taxon>
        <taxon>Gnomoniopsis</taxon>
    </lineage>
</organism>
<dbReference type="OrthoDB" id="4658887at2759"/>
<accession>A0A9W8YRU9</accession>
<dbReference type="AlphaFoldDB" id="A0A9W8YRU9"/>
<dbReference type="Proteomes" id="UP001140453">
    <property type="component" value="Unassembled WGS sequence"/>
</dbReference>
<protein>
    <submittedName>
        <fullName evidence="1">Uncharacterized protein</fullName>
    </submittedName>
</protein>
<comment type="caution">
    <text evidence="1">The sequence shown here is derived from an EMBL/GenBank/DDBJ whole genome shotgun (WGS) entry which is preliminary data.</text>
</comment>
<name>A0A9W8YRU9_9PEZI</name>